<evidence type="ECO:0000313" key="5">
    <source>
        <dbReference type="EMBL" id="UOA14948.1"/>
    </source>
</evidence>
<evidence type="ECO:0000313" key="6">
    <source>
        <dbReference type="Proteomes" id="UP000831019"/>
    </source>
</evidence>
<feature type="signal peptide" evidence="3">
    <location>
        <begin position="1"/>
        <end position="30"/>
    </location>
</feature>
<evidence type="ECO:0000256" key="1">
    <source>
        <dbReference type="ARBA" id="ARBA00022729"/>
    </source>
</evidence>
<feature type="domain" description="Outer membrane protein assembly factor BamE" evidence="4">
    <location>
        <begin position="34"/>
        <end position="109"/>
    </location>
</feature>
<dbReference type="RefSeq" id="WP_243260621.1">
    <property type="nucleotide sequence ID" value="NZ_CAXAXN010000002.1"/>
</dbReference>
<reference evidence="6" key="1">
    <citation type="journal article" date="2022" name="Microorganisms">
        <title>Beyond the ABCs#Discovery of Three New Plasmid Types in Rhodobacterales (RepQ, RepY, RepW).</title>
        <authorList>
            <person name="Freese H.M."/>
            <person name="Ringel V."/>
            <person name="Overmann J."/>
            <person name="Petersen J."/>
        </authorList>
    </citation>
    <scope>NUCLEOTIDE SEQUENCE [LARGE SCALE GENOMIC DNA]</scope>
    <source>
        <strain evidence="6">DSM 109990</strain>
    </source>
</reference>
<evidence type="ECO:0000256" key="2">
    <source>
        <dbReference type="ARBA" id="ARBA00023136"/>
    </source>
</evidence>
<evidence type="ECO:0000256" key="3">
    <source>
        <dbReference type="SAM" id="SignalP"/>
    </source>
</evidence>
<keyword evidence="2" id="KW-0472">Membrane</keyword>
<evidence type="ECO:0000259" key="4">
    <source>
        <dbReference type="Pfam" id="PF04355"/>
    </source>
</evidence>
<dbReference type="EMBL" id="CP085144">
    <property type="protein sequence ID" value="UOA14948.1"/>
    <property type="molecule type" value="Genomic_DNA"/>
</dbReference>
<keyword evidence="1 3" id="KW-0732">Signal</keyword>
<dbReference type="Proteomes" id="UP000831019">
    <property type="component" value="Chromosome"/>
</dbReference>
<keyword evidence="6" id="KW-1185">Reference proteome</keyword>
<gene>
    <name evidence="5" type="ORF">DSM109990_01766</name>
</gene>
<protein>
    <recommendedName>
        <fullName evidence="4">Outer membrane protein assembly factor BamE domain-containing protein</fullName>
    </recommendedName>
</protein>
<proteinExistence type="predicted"/>
<sequence length="154" mass="16849">MRNTKQTGKTRLRIAGMGLALLLTACSPQYQNHGYVPPQDQLEQIVVGSDTKETVAQKIGVPTASGVLSDDSYYYVKMRQRALGFMAPKEIDREVVTVSFNEAGVVANVERFGLERGQVVPLSRRVTTSPVADNTFLRQLLGNLGRFSPTAFGS</sequence>
<name>A0ABY3ZQC2_9RHOB</name>
<dbReference type="InterPro" id="IPR037873">
    <property type="entry name" value="BamE-like"/>
</dbReference>
<dbReference type="PROSITE" id="PS51257">
    <property type="entry name" value="PROKAR_LIPOPROTEIN"/>
    <property type="match status" value="1"/>
</dbReference>
<dbReference type="Pfam" id="PF04355">
    <property type="entry name" value="BamE"/>
    <property type="match status" value="1"/>
</dbReference>
<dbReference type="Gene3D" id="3.30.1450.10">
    <property type="match status" value="1"/>
</dbReference>
<organism evidence="5 6">
    <name type="scientific">Sulfitobacter dubius</name>
    <dbReference type="NCBI Taxonomy" id="218673"/>
    <lineage>
        <taxon>Bacteria</taxon>
        <taxon>Pseudomonadati</taxon>
        <taxon>Pseudomonadota</taxon>
        <taxon>Alphaproteobacteria</taxon>
        <taxon>Rhodobacterales</taxon>
        <taxon>Roseobacteraceae</taxon>
        <taxon>Sulfitobacter</taxon>
    </lineage>
</organism>
<feature type="chain" id="PRO_5047075650" description="Outer membrane protein assembly factor BamE domain-containing protein" evidence="3">
    <location>
        <begin position="31"/>
        <end position="154"/>
    </location>
</feature>
<accession>A0ABY3ZQC2</accession>
<dbReference type="InterPro" id="IPR007450">
    <property type="entry name" value="BamE_dom"/>
</dbReference>